<proteinExistence type="predicted"/>
<evidence type="ECO:0000313" key="1">
    <source>
        <dbReference type="EMBL" id="MEP0864191.1"/>
    </source>
</evidence>
<accession>A0ABV0JL85</accession>
<keyword evidence="2" id="KW-1185">Reference proteome</keyword>
<sequence length="63" mass="6979">MVVAANRGKTKIRLTLAHFSRIYTQDSSCWGVGAIYSRSPGYPCEAIASPFWRLLAFGGDDRL</sequence>
<dbReference type="Proteomes" id="UP001442494">
    <property type="component" value="Unassembled WGS sequence"/>
</dbReference>
<organism evidence="1 2">
    <name type="scientific">Funiculus sociatus GB2-A5</name>
    <dbReference type="NCBI Taxonomy" id="2933946"/>
    <lineage>
        <taxon>Bacteria</taxon>
        <taxon>Bacillati</taxon>
        <taxon>Cyanobacteriota</taxon>
        <taxon>Cyanophyceae</taxon>
        <taxon>Coleofasciculales</taxon>
        <taxon>Coleofasciculaceae</taxon>
        <taxon>Funiculus</taxon>
    </lineage>
</organism>
<gene>
    <name evidence="1" type="ORF">NDI37_06895</name>
</gene>
<comment type="caution">
    <text evidence="1">The sequence shown here is derived from an EMBL/GenBank/DDBJ whole genome shotgun (WGS) entry which is preliminary data.</text>
</comment>
<dbReference type="EMBL" id="JAMPKK010000010">
    <property type="protein sequence ID" value="MEP0864191.1"/>
    <property type="molecule type" value="Genomic_DNA"/>
</dbReference>
<evidence type="ECO:0000313" key="2">
    <source>
        <dbReference type="Proteomes" id="UP001442494"/>
    </source>
</evidence>
<name>A0ABV0JL85_9CYAN</name>
<reference evidence="1 2" key="1">
    <citation type="submission" date="2022-04" db="EMBL/GenBank/DDBJ databases">
        <title>Positive selection, recombination, and allopatry shape intraspecific diversity of widespread and dominant cyanobacteria.</title>
        <authorList>
            <person name="Wei J."/>
            <person name="Shu W."/>
            <person name="Hu C."/>
        </authorList>
    </citation>
    <scope>NUCLEOTIDE SEQUENCE [LARGE SCALE GENOMIC DNA]</scope>
    <source>
        <strain evidence="1 2">GB2-A5</strain>
    </source>
</reference>
<protein>
    <submittedName>
        <fullName evidence="1">Uncharacterized protein</fullName>
    </submittedName>
</protein>